<dbReference type="SUPFAM" id="SSF51366">
    <property type="entry name" value="Ribulose-phoshate binding barrel"/>
    <property type="match status" value="1"/>
</dbReference>
<dbReference type="NCBIfam" id="NF004076">
    <property type="entry name" value="PRK05581.1-4"/>
    <property type="match status" value="1"/>
</dbReference>
<evidence type="ECO:0000313" key="16">
    <source>
        <dbReference type="Proteomes" id="UP001300604"/>
    </source>
</evidence>
<dbReference type="Gene3D" id="3.20.20.70">
    <property type="entry name" value="Aldolase class I"/>
    <property type="match status" value="1"/>
</dbReference>
<name>A0AA97DAD5_9FIRM</name>
<evidence type="ECO:0000256" key="4">
    <source>
        <dbReference type="ARBA" id="ARBA00001947"/>
    </source>
</evidence>
<dbReference type="GO" id="GO:0004750">
    <property type="term" value="F:D-ribulose-phosphate 3-epimerase activity"/>
    <property type="evidence" value="ECO:0007669"/>
    <property type="project" value="UniProtKB-UniRule"/>
</dbReference>
<evidence type="ECO:0000256" key="8">
    <source>
        <dbReference type="ARBA" id="ARBA00022723"/>
    </source>
</evidence>
<feature type="binding site" evidence="10 13">
    <location>
        <position position="33"/>
    </location>
    <ligand>
        <name>a divalent metal cation</name>
        <dbReference type="ChEBI" id="CHEBI:60240"/>
    </ligand>
</feature>
<evidence type="ECO:0000256" key="1">
    <source>
        <dbReference type="ARBA" id="ARBA00001782"/>
    </source>
</evidence>
<comment type="catalytic activity">
    <reaction evidence="1 10 11">
        <text>D-ribulose 5-phosphate = D-xylulose 5-phosphate</text>
        <dbReference type="Rhea" id="RHEA:13677"/>
        <dbReference type="ChEBI" id="CHEBI:57737"/>
        <dbReference type="ChEBI" id="CHEBI:58121"/>
        <dbReference type="EC" id="5.1.3.1"/>
    </reaction>
</comment>
<sequence length="218" mass="23267">MRISVSILGADFARLGEEVDQIRKAGSDWIHVDVMDGHFVPNITFGPNMVQSLRAVTKLPLDVHLMVTQPQKYIQSFVQAGADLITFHLEAEGDPAQTVSMIHGQKVKAGISIRPGTPAEAVFSYLPMLDMVLVMGVEPGYGGQQFNRKMLQKVRTLKQKAPSLPIEIDGGVNAGNIAEMVQAGVEICVTGSAVVGTPDYTAAVAALRAAAAVPPLHI</sequence>
<dbReference type="InterPro" id="IPR000056">
    <property type="entry name" value="Ribul_P_3_epim-like"/>
</dbReference>
<dbReference type="InterPro" id="IPR013785">
    <property type="entry name" value="Aldolase_TIM"/>
</dbReference>
<accession>A0AA97DAD5</accession>
<dbReference type="EMBL" id="CP135996">
    <property type="protein sequence ID" value="WOC32234.1"/>
    <property type="molecule type" value="Genomic_DNA"/>
</dbReference>
<evidence type="ECO:0000256" key="2">
    <source>
        <dbReference type="ARBA" id="ARBA00001936"/>
    </source>
</evidence>
<dbReference type="GO" id="GO:0019323">
    <property type="term" value="P:pentose catabolic process"/>
    <property type="evidence" value="ECO:0007669"/>
    <property type="project" value="UniProtKB-UniRule"/>
</dbReference>
<keyword evidence="8 10" id="KW-0479">Metal-binding</keyword>
<feature type="binding site" evidence="10 13">
    <location>
        <position position="31"/>
    </location>
    <ligand>
        <name>a divalent metal cation</name>
        <dbReference type="ChEBI" id="CHEBI:60240"/>
    </ligand>
</feature>
<reference evidence="15 16" key="1">
    <citation type="submission" date="2024-06" db="EMBL/GenBank/DDBJ databases">
        <title>Caproicibacterium argilliputei sp. nov, a novel caproic acid producing anaerobic bacterium isolated from pit mud.</title>
        <authorList>
            <person name="Xia S."/>
        </authorList>
    </citation>
    <scope>NUCLEOTIDE SEQUENCE [LARGE SCALE GENOMIC DNA]</scope>
    <source>
        <strain evidence="15 16">ZCY20-5</strain>
    </source>
</reference>
<proteinExistence type="inferred from homology"/>
<comment type="cofactor">
    <cofactor evidence="2">
        <name>Mn(2+)</name>
        <dbReference type="ChEBI" id="CHEBI:29035"/>
    </cofactor>
</comment>
<comment type="similarity">
    <text evidence="6 10 11">Belongs to the ribulose-phosphate 3-epimerase family.</text>
</comment>
<comment type="cofactor">
    <cofactor evidence="5">
        <name>Fe(2+)</name>
        <dbReference type="ChEBI" id="CHEBI:29033"/>
    </cofactor>
</comment>
<dbReference type="RefSeq" id="WP_275846985.1">
    <property type="nucleotide sequence ID" value="NZ_CP135996.1"/>
</dbReference>
<evidence type="ECO:0000256" key="7">
    <source>
        <dbReference type="ARBA" id="ARBA00013188"/>
    </source>
</evidence>
<keyword evidence="13" id="KW-0862">Zinc</keyword>
<feature type="binding site" evidence="10 13">
    <location>
        <position position="169"/>
    </location>
    <ligand>
        <name>a divalent metal cation</name>
        <dbReference type="ChEBI" id="CHEBI:60240"/>
    </ligand>
</feature>
<evidence type="ECO:0000256" key="9">
    <source>
        <dbReference type="ARBA" id="ARBA00023235"/>
    </source>
</evidence>
<dbReference type="Pfam" id="PF00834">
    <property type="entry name" value="Ribul_P_3_epim"/>
    <property type="match status" value="1"/>
</dbReference>
<keyword evidence="10 11" id="KW-0119">Carbohydrate metabolism</keyword>
<evidence type="ECO:0000256" key="11">
    <source>
        <dbReference type="PIRNR" id="PIRNR001461"/>
    </source>
</evidence>
<keyword evidence="16" id="KW-1185">Reference proteome</keyword>
<dbReference type="GO" id="GO:0005737">
    <property type="term" value="C:cytoplasm"/>
    <property type="evidence" value="ECO:0007669"/>
    <property type="project" value="UniProtKB-ARBA"/>
</dbReference>
<dbReference type="PROSITE" id="PS01085">
    <property type="entry name" value="RIBUL_P_3_EPIMER_1"/>
    <property type="match status" value="1"/>
</dbReference>
<gene>
    <name evidence="10 15" type="primary">rpe</name>
    <name evidence="15" type="ORF">PXC00_13760</name>
</gene>
<comment type="pathway">
    <text evidence="10">Carbohydrate degradation.</text>
</comment>
<evidence type="ECO:0000256" key="3">
    <source>
        <dbReference type="ARBA" id="ARBA00001941"/>
    </source>
</evidence>
<keyword evidence="13" id="KW-0464">Manganese</keyword>
<dbReference type="KEGG" id="carl:PXC00_13760"/>
<dbReference type="PIRSF" id="PIRSF001461">
    <property type="entry name" value="RPE"/>
    <property type="match status" value="1"/>
</dbReference>
<reference evidence="16" key="2">
    <citation type="submission" date="2024-06" db="EMBL/GenBank/DDBJ databases">
        <title>Caproicibacterium argilliputei sp. nov, a novel caproic acid producing anaerobic bacterium isolated from pit mud.</title>
        <authorList>
            <person name="Zeng C."/>
        </authorList>
    </citation>
    <scope>NUCLEOTIDE SEQUENCE [LARGE SCALE GENOMIC DNA]</scope>
    <source>
        <strain evidence="16">ZCY20-5</strain>
    </source>
</reference>
<organism evidence="15 16">
    <name type="scientific">Caproicibacterium argilliputei</name>
    <dbReference type="NCBI Taxonomy" id="3030016"/>
    <lineage>
        <taxon>Bacteria</taxon>
        <taxon>Bacillati</taxon>
        <taxon>Bacillota</taxon>
        <taxon>Clostridia</taxon>
        <taxon>Eubacteriales</taxon>
        <taxon>Oscillospiraceae</taxon>
        <taxon>Caproicibacterium</taxon>
    </lineage>
</organism>
<dbReference type="EC" id="5.1.3.1" evidence="7 10"/>
<dbReference type="FunFam" id="3.20.20.70:FF:000004">
    <property type="entry name" value="Ribulose-phosphate 3-epimerase"/>
    <property type="match status" value="1"/>
</dbReference>
<feature type="binding site" evidence="10">
    <location>
        <begin position="169"/>
        <end position="171"/>
    </location>
    <ligand>
        <name>substrate</name>
    </ligand>
</feature>
<feature type="binding site" evidence="10 13">
    <location>
        <position position="64"/>
    </location>
    <ligand>
        <name>a divalent metal cation</name>
        <dbReference type="ChEBI" id="CHEBI:60240"/>
    </ligand>
</feature>
<feature type="binding site" evidence="10 14">
    <location>
        <begin position="140"/>
        <end position="143"/>
    </location>
    <ligand>
        <name>substrate</name>
    </ligand>
</feature>
<dbReference type="HAMAP" id="MF_02227">
    <property type="entry name" value="RPE"/>
    <property type="match status" value="1"/>
</dbReference>
<dbReference type="InterPro" id="IPR026019">
    <property type="entry name" value="Ribul_P_3_epim"/>
</dbReference>
<feature type="active site" description="Proton acceptor" evidence="10 12">
    <location>
        <position position="33"/>
    </location>
</feature>
<comment type="cofactor">
    <cofactor evidence="4">
        <name>Zn(2+)</name>
        <dbReference type="ChEBI" id="CHEBI:29105"/>
    </cofactor>
</comment>
<dbReference type="GO" id="GO:0006098">
    <property type="term" value="P:pentose-phosphate shunt"/>
    <property type="evidence" value="ECO:0007669"/>
    <property type="project" value="UniProtKB-UniRule"/>
</dbReference>
<dbReference type="Proteomes" id="UP001300604">
    <property type="component" value="Chromosome"/>
</dbReference>
<dbReference type="GO" id="GO:0046872">
    <property type="term" value="F:metal ion binding"/>
    <property type="evidence" value="ECO:0007669"/>
    <property type="project" value="UniProtKB-UniRule"/>
</dbReference>
<comment type="cofactor">
    <cofactor evidence="3">
        <name>Co(2+)</name>
        <dbReference type="ChEBI" id="CHEBI:48828"/>
    </cofactor>
</comment>
<feature type="binding site" evidence="14">
    <location>
        <position position="171"/>
    </location>
    <ligand>
        <name>substrate</name>
    </ligand>
</feature>
<keyword evidence="9 10" id="KW-0413">Isomerase</keyword>
<dbReference type="InterPro" id="IPR011060">
    <property type="entry name" value="RibuloseP-bd_barrel"/>
</dbReference>
<dbReference type="CDD" id="cd00429">
    <property type="entry name" value="RPE"/>
    <property type="match status" value="1"/>
</dbReference>
<evidence type="ECO:0000256" key="10">
    <source>
        <dbReference type="HAMAP-Rule" id="MF_02227"/>
    </source>
</evidence>
<reference evidence="16" key="3">
    <citation type="submission" date="2024-06" db="EMBL/GenBank/DDBJ databases">
        <authorList>
            <person name="Zeng C."/>
        </authorList>
    </citation>
    <scope>NUCLEOTIDE SEQUENCE [LARGE SCALE GENOMIC DNA]</scope>
    <source>
        <strain evidence="16">ZCY20-5</strain>
    </source>
</reference>
<feature type="binding site" evidence="10 14">
    <location>
        <position position="6"/>
    </location>
    <ligand>
        <name>substrate</name>
    </ligand>
</feature>
<evidence type="ECO:0000256" key="13">
    <source>
        <dbReference type="PIRSR" id="PIRSR001461-2"/>
    </source>
</evidence>
<dbReference type="NCBIfam" id="TIGR01163">
    <property type="entry name" value="rpe"/>
    <property type="match status" value="1"/>
</dbReference>
<dbReference type="PANTHER" id="PTHR11749">
    <property type="entry name" value="RIBULOSE-5-PHOSPHATE-3-EPIMERASE"/>
    <property type="match status" value="1"/>
</dbReference>
<comment type="function">
    <text evidence="10">Catalyzes the reversible epimerization of D-ribulose 5-phosphate to D-xylulose 5-phosphate.</text>
</comment>
<evidence type="ECO:0000256" key="5">
    <source>
        <dbReference type="ARBA" id="ARBA00001954"/>
    </source>
</evidence>
<protein>
    <recommendedName>
        <fullName evidence="7 10">Ribulose-phosphate 3-epimerase</fullName>
        <ecNumber evidence="7 10">5.1.3.1</ecNumber>
    </recommendedName>
</protein>
<feature type="active site" description="Proton donor" evidence="10 12">
    <location>
        <position position="169"/>
    </location>
</feature>
<evidence type="ECO:0000256" key="6">
    <source>
        <dbReference type="ARBA" id="ARBA00009541"/>
    </source>
</evidence>
<feature type="binding site" evidence="10 14">
    <location>
        <begin position="191"/>
        <end position="192"/>
    </location>
    <ligand>
        <name>substrate</name>
    </ligand>
</feature>
<evidence type="ECO:0000256" key="12">
    <source>
        <dbReference type="PIRSR" id="PIRSR001461-1"/>
    </source>
</evidence>
<keyword evidence="13" id="KW-0170">Cobalt</keyword>
<feature type="binding site" evidence="10 14">
    <location>
        <position position="64"/>
    </location>
    <ligand>
        <name>substrate</name>
    </ligand>
</feature>
<dbReference type="AlphaFoldDB" id="A0AA97DAD5"/>
<comment type="cofactor">
    <cofactor evidence="10 13">
        <name>a divalent metal cation</name>
        <dbReference type="ChEBI" id="CHEBI:60240"/>
    </cofactor>
    <text evidence="10 13">Binds 1 divalent metal cation per subunit.</text>
</comment>
<evidence type="ECO:0000256" key="14">
    <source>
        <dbReference type="PIRSR" id="PIRSR001461-3"/>
    </source>
</evidence>
<evidence type="ECO:0000313" key="15">
    <source>
        <dbReference type="EMBL" id="WOC32234.1"/>
    </source>
</evidence>